<keyword evidence="2 5" id="KW-0812">Transmembrane</keyword>
<dbReference type="RefSeq" id="WP_302720907.1">
    <property type="nucleotide sequence ID" value="NZ_JAULRU010000220.1"/>
</dbReference>
<evidence type="ECO:0000259" key="6">
    <source>
        <dbReference type="Pfam" id="PF12698"/>
    </source>
</evidence>
<dbReference type="InterPro" id="IPR013525">
    <property type="entry name" value="ABC2_TM"/>
</dbReference>
<protein>
    <submittedName>
        <fullName evidence="7">ABC transporter permease</fullName>
    </submittedName>
</protein>
<dbReference type="PANTHER" id="PTHR43471">
    <property type="entry name" value="ABC TRANSPORTER PERMEASE"/>
    <property type="match status" value="1"/>
</dbReference>
<comment type="caution">
    <text evidence="7">The sequence shown here is derived from an EMBL/GenBank/DDBJ whole genome shotgun (WGS) entry which is preliminary data.</text>
</comment>
<keyword evidence="8" id="KW-1185">Reference proteome</keyword>
<gene>
    <name evidence="7" type="ORF">SCD92_15770</name>
</gene>
<dbReference type="Proteomes" id="UP001273505">
    <property type="component" value="Unassembled WGS sequence"/>
</dbReference>
<reference evidence="7 8" key="1">
    <citation type="submission" date="2023-11" db="EMBL/GenBank/DDBJ databases">
        <title>Gilvimarinus fulvus sp. nov., isolated from the surface of Kelp.</title>
        <authorList>
            <person name="Sun Y.Y."/>
            <person name="Gong Y."/>
            <person name="Du Z.J."/>
        </authorList>
    </citation>
    <scope>NUCLEOTIDE SEQUENCE [LARGE SCALE GENOMIC DNA]</scope>
    <source>
        <strain evidence="7 8">SDUM040013</strain>
    </source>
</reference>
<keyword evidence="3 5" id="KW-1133">Transmembrane helix</keyword>
<dbReference type="PANTHER" id="PTHR43471:SF3">
    <property type="entry name" value="ABC TRANSPORTER PERMEASE PROTEIN NATB"/>
    <property type="match status" value="1"/>
</dbReference>
<feature type="transmembrane region" description="Helical" evidence="5">
    <location>
        <begin position="354"/>
        <end position="376"/>
    </location>
</feature>
<proteinExistence type="predicted"/>
<dbReference type="Pfam" id="PF12698">
    <property type="entry name" value="ABC2_membrane_3"/>
    <property type="match status" value="1"/>
</dbReference>
<feature type="transmembrane region" description="Helical" evidence="5">
    <location>
        <begin position="274"/>
        <end position="295"/>
    </location>
</feature>
<evidence type="ECO:0000256" key="2">
    <source>
        <dbReference type="ARBA" id="ARBA00022692"/>
    </source>
</evidence>
<sequence length="387" mass="42187">MWFKQLRAVWNKELGDAVRDKRAMKIAFLPPVYMVLFFAVGIGFAIHLQNNEERDIEIHLAGQDAPLEAWLTENSITLNPAPEDPYGAVESGEVEFVLVLNTEPVAAGSKEPRSATMVYNASNQSVHGSVGEVRRLLYQYNSMEAGINILARGLSPKLINPVSVREANVASDQQMGGLILGGVPLLLLMCAMMGSVGFAVDMTAGERERHSLEPLLINPVPSMTLILGKWLAAVALTLAVVLVCILLMSIALYFLPFDKIGLRVSVSAGAMLGVFLSLMPIAAIAAALQLVLGILSRSFKDAQTYMSFLIVLPMVPFFVVVTNPGIYETWHLWVPMLGHQTVLRNLLLGEGAEFMAFIAFTVSAIPVVLIALWLAAKQVRRAKIIYG</sequence>
<evidence type="ECO:0000256" key="5">
    <source>
        <dbReference type="SAM" id="Phobius"/>
    </source>
</evidence>
<feature type="transmembrane region" description="Helical" evidence="5">
    <location>
        <begin position="178"/>
        <end position="200"/>
    </location>
</feature>
<feature type="transmembrane region" description="Helical" evidence="5">
    <location>
        <begin position="230"/>
        <end position="254"/>
    </location>
</feature>
<accession>A0ABU4S2X2</accession>
<keyword evidence="4 5" id="KW-0472">Membrane</keyword>
<organism evidence="7 8">
    <name type="scientific">Gilvimarinus gilvus</name>
    <dbReference type="NCBI Taxonomy" id="3058038"/>
    <lineage>
        <taxon>Bacteria</taxon>
        <taxon>Pseudomonadati</taxon>
        <taxon>Pseudomonadota</taxon>
        <taxon>Gammaproteobacteria</taxon>
        <taxon>Cellvibrionales</taxon>
        <taxon>Cellvibrionaceae</taxon>
        <taxon>Gilvimarinus</taxon>
    </lineage>
</organism>
<evidence type="ECO:0000313" key="8">
    <source>
        <dbReference type="Proteomes" id="UP001273505"/>
    </source>
</evidence>
<comment type="subcellular location">
    <subcellularLocation>
        <location evidence="1">Membrane</location>
        <topology evidence="1">Multi-pass membrane protein</topology>
    </subcellularLocation>
</comment>
<evidence type="ECO:0000313" key="7">
    <source>
        <dbReference type="EMBL" id="MDX6850832.1"/>
    </source>
</evidence>
<feature type="domain" description="ABC-2 type transporter transmembrane" evidence="6">
    <location>
        <begin position="34"/>
        <end position="373"/>
    </location>
</feature>
<evidence type="ECO:0000256" key="4">
    <source>
        <dbReference type="ARBA" id="ARBA00023136"/>
    </source>
</evidence>
<evidence type="ECO:0000256" key="1">
    <source>
        <dbReference type="ARBA" id="ARBA00004141"/>
    </source>
</evidence>
<name>A0ABU4S2X2_9GAMM</name>
<feature type="transmembrane region" description="Helical" evidence="5">
    <location>
        <begin position="307"/>
        <end position="327"/>
    </location>
</feature>
<feature type="transmembrane region" description="Helical" evidence="5">
    <location>
        <begin position="26"/>
        <end position="46"/>
    </location>
</feature>
<evidence type="ECO:0000256" key="3">
    <source>
        <dbReference type="ARBA" id="ARBA00022989"/>
    </source>
</evidence>
<dbReference type="EMBL" id="JAXAFO010000032">
    <property type="protein sequence ID" value="MDX6850832.1"/>
    <property type="molecule type" value="Genomic_DNA"/>
</dbReference>